<dbReference type="Proteomes" id="UP000030149">
    <property type="component" value="Unassembled WGS sequence"/>
</dbReference>
<reference evidence="2 3" key="2">
    <citation type="journal article" date="2015" name="Stand. Genomic Sci.">
        <title>High quality draft genomic sequence of Flavobacterium enshiense DK69(T) and comparison among Flavobacterium genomes.</title>
        <authorList>
            <person name="Zeng Z."/>
            <person name="Chen C."/>
            <person name="Du H."/>
            <person name="Wang G."/>
            <person name="Li M."/>
        </authorList>
    </citation>
    <scope>NUCLEOTIDE SEQUENCE [LARGE SCALE GENOMIC DNA]</scope>
    <source>
        <strain evidence="2 3">DK69</strain>
    </source>
</reference>
<keyword evidence="1" id="KW-0732">Signal</keyword>
<sequence>MKKLIGLFIVVLFMNTTFVSANNSNATVDLPKAVKKVVKLLETTKFDVELEKEVVVKVQVKINSNDEIVVLNVGTDNDVIKRFISQKLNYKKIDAGQLKQGSEYSFYVTFKPE</sequence>
<protein>
    <recommendedName>
        <fullName evidence="4">TonB C-terminal domain-containing protein</fullName>
    </recommendedName>
</protein>
<comment type="caution">
    <text evidence="2">The sequence shown here is derived from an EMBL/GenBank/DDBJ whole genome shotgun (WGS) entry which is preliminary data.</text>
</comment>
<evidence type="ECO:0000313" key="3">
    <source>
        <dbReference type="Proteomes" id="UP000030149"/>
    </source>
</evidence>
<dbReference type="EMBL" id="JRLZ01000009">
    <property type="protein sequence ID" value="KGO95604.1"/>
    <property type="molecule type" value="Genomic_DNA"/>
</dbReference>
<feature type="signal peptide" evidence="1">
    <location>
        <begin position="1"/>
        <end position="21"/>
    </location>
</feature>
<evidence type="ECO:0008006" key="4">
    <source>
        <dbReference type="Google" id="ProtNLM"/>
    </source>
</evidence>
<dbReference type="OrthoDB" id="1376285at2"/>
<dbReference type="eggNOG" id="ENOG5030SC0">
    <property type="taxonomic scope" value="Bacteria"/>
</dbReference>
<dbReference type="RefSeq" id="WP_035630535.1">
    <property type="nucleotide sequence ID" value="NZ_AVCS01000013.1"/>
</dbReference>
<name>A0A0A2MTC3_9FLAO</name>
<evidence type="ECO:0000313" key="2">
    <source>
        <dbReference type="EMBL" id="KGO95604.1"/>
    </source>
</evidence>
<dbReference type="PATRIC" id="fig|1107311.5.peg.573"/>
<keyword evidence="3" id="KW-1185">Reference proteome</keyword>
<feature type="chain" id="PRO_5002003788" description="TonB C-terminal domain-containing protein" evidence="1">
    <location>
        <begin position="22"/>
        <end position="113"/>
    </location>
</feature>
<proteinExistence type="predicted"/>
<accession>A0A0A2MTC3</accession>
<organism evidence="2 3">
    <name type="scientific">Flavobacterium enshiense DK69</name>
    <dbReference type="NCBI Taxonomy" id="1107311"/>
    <lineage>
        <taxon>Bacteria</taxon>
        <taxon>Pseudomonadati</taxon>
        <taxon>Bacteroidota</taxon>
        <taxon>Flavobacteriia</taxon>
        <taxon>Flavobacteriales</taxon>
        <taxon>Flavobacteriaceae</taxon>
        <taxon>Flavobacterium</taxon>
    </lineage>
</organism>
<dbReference type="AlphaFoldDB" id="A0A0A2MTC3"/>
<gene>
    <name evidence="2" type="ORF">Q767_10270</name>
</gene>
<reference evidence="3" key="1">
    <citation type="submission" date="2013-09" db="EMBL/GenBank/DDBJ databases">
        <authorList>
            <person name="Zeng Z."/>
            <person name="Chen C."/>
        </authorList>
    </citation>
    <scope>NUCLEOTIDE SEQUENCE [LARGE SCALE GENOMIC DNA]</scope>
    <source>
        <strain evidence="3">DK69</strain>
    </source>
</reference>
<evidence type="ECO:0000256" key="1">
    <source>
        <dbReference type="SAM" id="SignalP"/>
    </source>
</evidence>